<evidence type="ECO:0000256" key="2">
    <source>
        <dbReference type="ARBA" id="ARBA00007639"/>
    </source>
</evidence>
<dbReference type="PANTHER" id="PTHR46847:SF1">
    <property type="entry name" value="D-ALLOSE-BINDING PERIPLASMIC PROTEIN-RELATED"/>
    <property type="match status" value="1"/>
</dbReference>
<comment type="similarity">
    <text evidence="2">Belongs to the bacterial solute-binding protein 2 family.</text>
</comment>
<dbReference type="InterPro" id="IPR025997">
    <property type="entry name" value="SBP_2_dom"/>
</dbReference>
<name>A0ABS4DTK0_9HYPH</name>
<evidence type="ECO:0000256" key="1">
    <source>
        <dbReference type="ARBA" id="ARBA00004196"/>
    </source>
</evidence>
<evidence type="ECO:0000313" key="6">
    <source>
        <dbReference type="EMBL" id="MBP1849009.1"/>
    </source>
</evidence>
<dbReference type="InterPro" id="IPR028082">
    <property type="entry name" value="Peripla_BP_I"/>
</dbReference>
<evidence type="ECO:0000256" key="3">
    <source>
        <dbReference type="ARBA" id="ARBA00022729"/>
    </source>
</evidence>
<proteinExistence type="inferred from homology"/>
<dbReference type="Gene3D" id="3.40.50.2300">
    <property type="match status" value="2"/>
</dbReference>
<keyword evidence="7" id="KW-1185">Reference proteome</keyword>
<evidence type="ECO:0000313" key="7">
    <source>
        <dbReference type="Proteomes" id="UP000759443"/>
    </source>
</evidence>
<evidence type="ECO:0000259" key="5">
    <source>
        <dbReference type="Pfam" id="PF13407"/>
    </source>
</evidence>
<organism evidence="6 7">
    <name type="scientific">Rhizobium halophytocola</name>
    <dbReference type="NCBI Taxonomy" id="735519"/>
    <lineage>
        <taxon>Bacteria</taxon>
        <taxon>Pseudomonadati</taxon>
        <taxon>Pseudomonadota</taxon>
        <taxon>Alphaproteobacteria</taxon>
        <taxon>Hyphomicrobiales</taxon>
        <taxon>Rhizobiaceae</taxon>
        <taxon>Rhizobium/Agrobacterium group</taxon>
        <taxon>Rhizobium</taxon>
    </lineage>
</organism>
<dbReference type="PANTHER" id="PTHR46847">
    <property type="entry name" value="D-ALLOSE-BINDING PERIPLASMIC PROTEIN-RELATED"/>
    <property type="match status" value="1"/>
</dbReference>
<comment type="caution">
    <text evidence="6">The sequence shown here is derived from an EMBL/GenBank/DDBJ whole genome shotgun (WGS) entry which is preliminary data.</text>
</comment>
<feature type="domain" description="Periplasmic binding protein" evidence="5">
    <location>
        <begin position="27"/>
        <end position="274"/>
    </location>
</feature>
<dbReference type="Pfam" id="PF13407">
    <property type="entry name" value="Peripla_BP_4"/>
    <property type="match status" value="1"/>
</dbReference>
<dbReference type="EMBL" id="JAGGJU010000001">
    <property type="protein sequence ID" value="MBP1849009.1"/>
    <property type="molecule type" value="Genomic_DNA"/>
</dbReference>
<gene>
    <name evidence="6" type="ORF">J2Z17_000426</name>
</gene>
<evidence type="ECO:0000256" key="4">
    <source>
        <dbReference type="SAM" id="SignalP"/>
    </source>
</evidence>
<sequence>MLKTLMGAALAATMLAGHALAADAKTIGVSIPAADHGWTAGVVYHANRVADLLMKEHPDLKVIVKTSPDPATQANALQDLEVQGIDALVILPTDPDPLVNAMKEIKSKGTFVSIVDRAPSTNDDSVRDLYVAGNNPALGEVAGKYIAENTPDAKVVVIRGLPIPIDQQRQDGFDKGIEGSKVEILDRQFGNWNRDDAFKVMQDYLTKYQKIDVVWCQDDDMAVGVLQAIEQAGRSDIQYVVAGAGSKDMIKKVMDGDKMIPVDVLYPPSMVGTAMELTAAALYDQVPVKGTYTLDATLVTKENAENYYFPDSPF</sequence>
<protein>
    <submittedName>
        <fullName evidence="6">Ribose transport system substrate-binding protein</fullName>
    </submittedName>
</protein>
<reference evidence="6 7" key="1">
    <citation type="submission" date="2021-03" db="EMBL/GenBank/DDBJ databases">
        <title>Genomic Encyclopedia of Type Strains, Phase IV (KMG-IV): sequencing the most valuable type-strain genomes for metagenomic binning, comparative biology and taxonomic classification.</title>
        <authorList>
            <person name="Goeker M."/>
        </authorList>
    </citation>
    <scope>NUCLEOTIDE SEQUENCE [LARGE SCALE GENOMIC DNA]</scope>
    <source>
        <strain evidence="6 7">DSM 21600</strain>
    </source>
</reference>
<dbReference type="SUPFAM" id="SSF53822">
    <property type="entry name" value="Periplasmic binding protein-like I"/>
    <property type="match status" value="1"/>
</dbReference>
<accession>A0ABS4DTK0</accession>
<keyword evidence="3 4" id="KW-0732">Signal</keyword>
<comment type="subcellular location">
    <subcellularLocation>
        <location evidence="1">Cell envelope</location>
    </subcellularLocation>
</comment>
<feature type="signal peptide" evidence="4">
    <location>
        <begin position="1"/>
        <end position="21"/>
    </location>
</feature>
<dbReference type="Proteomes" id="UP000759443">
    <property type="component" value="Unassembled WGS sequence"/>
</dbReference>
<feature type="chain" id="PRO_5047093989" evidence="4">
    <location>
        <begin position="22"/>
        <end position="314"/>
    </location>
</feature>